<dbReference type="InterPro" id="IPR013154">
    <property type="entry name" value="ADH-like_N"/>
</dbReference>
<dbReference type="EMBL" id="NFEZ01000004">
    <property type="protein sequence ID" value="PLT44047.1"/>
    <property type="molecule type" value="Genomic_DNA"/>
</dbReference>
<dbReference type="Gene3D" id="3.40.50.720">
    <property type="entry name" value="NAD(P)-binding Rossmann-like Domain"/>
    <property type="match status" value="1"/>
</dbReference>
<dbReference type="GO" id="GO:0004022">
    <property type="term" value="F:alcohol dehydrogenase (NAD+) activity"/>
    <property type="evidence" value="ECO:0007669"/>
    <property type="project" value="UniProtKB-EC"/>
</dbReference>
<dbReference type="InterPro" id="IPR011032">
    <property type="entry name" value="GroES-like_sf"/>
</dbReference>
<name>A0A2N5N134_9BACL</name>
<dbReference type="NCBIfam" id="TIGR02823">
    <property type="entry name" value="oxido_YhdH"/>
    <property type="match status" value="1"/>
</dbReference>
<dbReference type="InterPro" id="IPR014188">
    <property type="entry name" value="Acrylyl-CoA_reductase_AcuI"/>
</dbReference>
<comment type="caution">
    <text evidence="2">The sequence shown here is derived from an EMBL/GenBank/DDBJ whole genome shotgun (WGS) entry which is preliminary data.</text>
</comment>
<proteinExistence type="predicted"/>
<gene>
    <name evidence="2" type="ORF">B8V81_2478</name>
</gene>
<keyword evidence="2" id="KW-0560">Oxidoreductase</keyword>
<accession>A0A2N5N134</accession>
<dbReference type="AlphaFoldDB" id="A0A2N5N134"/>
<dbReference type="SUPFAM" id="SSF51735">
    <property type="entry name" value="NAD(P)-binding Rossmann-fold domains"/>
    <property type="match status" value="1"/>
</dbReference>
<dbReference type="Proteomes" id="UP000234789">
    <property type="component" value="Unassembled WGS sequence"/>
</dbReference>
<dbReference type="PANTHER" id="PTHR43677">
    <property type="entry name" value="SHORT-CHAIN DEHYDROGENASE/REDUCTASE"/>
    <property type="match status" value="1"/>
</dbReference>
<reference evidence="2 3" key="1">
    <citation type="submission" date="2017-05" db="EMBL/GenBank/DDBJ databases">
        <title>Functional genome analysis of Paenibacillus pasadenensis strain R16: insights on endophytic life style and antifungal activity.</title>
        <authorList>
            <person name="Passera A."/>
            <person name="Marcolungo L."/>
            <person name="Casati P."/>
            <person name="Brasca M."/>
            <person name="Quaglino F."/>
            <person name="Delledonne M."/>
        </authorList>
    </citation>
    <scope>NUCLEOTIDE SEQUENCE [LARGE SCALE GENOMIC DNA]</scope>
    <source>
        <strain evidence="2 3">R16</strain>
    </source>
</reference>
<dbReference type="InterPro" id="IPR051397">
    <property type="entry name" value="Zn-ADH-like_protein"/>
</dbReference>
<protein>
    <submittedName>
        <fullName evidence="2">Alcohol dehydrogenase</fullName>
        <ecNumber evidence="2">1.1.1.1</ecNumber>
    </submittedName>
</protein>
<feature type="domain" description="Enoyl reductase (ER)" evidence="1">
    <location>
        <begin position="28"/>
        <end position="343"/>
    </location>
</feature>
<evidence type="ECO:0000313" key="2">
    <source>
        <dbReference type="EMBL" id="PLT44047.1"/>
    </source>
</evidence>
<sequence length="354" mass="37867">MAISASRFYNKLPIGGIPMHFRALVADRREDQAEASVQTVEEARLPEGDLLLKVAYSSINYKDALAMEPDGRIVSRYPHIPGIDAAGEIVKSSDKRLKPGTKAIVTGYGFGVSQHGGYSEFARVPGDWAVPLPKGLTEREAMALGTAGLTAAMSVQRLQDSGVSPSSGPVVVTGASGGVGTLAVSMLARLGYEVEAVSGKEEAHERLRELGAARILPREELQPQEARPLDKQRWAGAVDCVGGTMLASLLSRMKYGGAVTACGLTGGGELPTSVYPFILRGVSLHGIDSVWAPRELRKRLWKRMAGDLKPRRLEELIAEFELTEVPAAAKELLRGASTGRKVVVVGTDARLSER</sequence>
<dbReference type="Gene3D" id="3.90.180.10">
    <property type="entry name" value="Medium-chain alcohol dehydrogenases, catalytic domain"/>
    <property type="match status" value="1"/>
</dbReference>
<dbReference type="InterPro" id="IPR036291">
    <property type="entry name" value="NAD(P)-bd_dom_sf"/>
</dbReference>
<dbReference type="SUPFAM" id="SSF50129">
    <property type="entry name" value="GroES-like"/>
    <property type="match status" value="1"/>
</dbReference>
<dbReference type="SMART" id="SM00829">
    <property type="entry name" value="PKS_ER"/>
    <property type="match status" value="1"/>
</dbReference>
<keyword evidence="3" id="KW-1185">Reference proteome</keyword>
<evidence type="ECO:0000259" key="1">
    <source>
        <dbReference type="SMART" id="SM00829"/>
    </source>
</evidence>
<evidence type="ECO:0000313" key="3">
    <source>
        <dbReference type="Proteomes" id="UP000234789"/>
    </source>
</evidence>
<dbReference type="Pfam" id="PF00107">
    <property type="entry name" value="ADH_zinc_N"/>
    <property type="match status" value="1"/>
</dbReference>
<dbReference type="GO" id="GO:0043957">
    <property type="term" value="F:acryloyl-CoA reductase (NADPH) activity"/>
    <property type="evidence" value="ECO:0007669"/>
    <property type="project" value="TreeGrafter"/>
</dbReference>
<dbReference type="PANTHER" id="PTHR43677:SF1">
    <property type="entry name" value="ACRYLYL-COA REDUCTASE ACUI-RELATED"/>
    <property type="match status" value="1"/>
</dbReference>
<dbReference type="InterPro" id="IPR020843">
    <property type="entry name" value="ER"/>
</dbReference>
<organism evidence="2 3">
    <name type="scientific">Paenibacillus pasadenensis</name>
    <dbReference type="NCBI Taxonomy" id="217090"/>
    <lineage>
        <taxon>Bacteria</taxon>
        <taxon>Bacillati</taxon>
        <taxon>Bacillota</taxon>
        <taxon>Bacilli</taxon>
        <taxon>Bacillales</taxon>
        <taxon>Paenibacillaceae</taxon>
        <taxon>Paenibacillus</taxon>
    </lineage>
</organism>
<dbReference type="InterPro" id="IPR013149">
    <property type="entry name" value="ADH-like_C"/>
</dbReference>
<dbReference type="Pfam" id="PF08240">
    <property type="entry name" value="ADH_N"/>
    <property type="match status" value="1"/>
</dbReference>
<dbReference type="EC" id="1.1.1.1" evidence="2"/>